<organism evidence="1">
    <name type="scientific">freshwater metagenome</name>
    <dbReference type="NCBI Taxonomy" id="449393"/>
    <lineage>
        <taxon>unclassified sequences</taxon>
        <taxon>metagenomes</taxon>
        <taxon>ecological metagenomes</taxon>
    </lineage>
</organism>
<reference evidence="1" key="1">
    <citation type="submission" date="2020-05" db="EMBL/GenBank/DDBJ databases">
        <authorList>
            <person name="Chiriac C."/>
            <person name="Salcher M."/>
            <person name="Ghai R."/>
            <person name="Kavagutti S V."/>
        </authorList>
    </citation>
    <scope>NUCLEOTIDE SEQUENCE</scope>
</reference>
<dbReference type="AlphaFoldDB" id="A0A6J7DBG4"/>
<sequence length="80" mass="8926">MDLVLHPVAQVLAPVLVQAQAQAADPVVAAHDQVRVTLAIVPVLVRLKILMVVELTMKVKMTQRQVDQRGLTNVKLRRRQ</sequence>
<name>A0A6J7DBG4_9ZZZZ</name>
<protein>
    <submittedName>
        <fullName evidence="1">Unannotated protein</fullName>
    </submittedName>
</protein>
<proteinExistence type="predicted"/>
<dbReference type="EMBL" id="CAFBLN010000014">
    <property type="protein sequence ID" value="CAB4865739.1"/>
    <property type="molecule type" value="Genomic_DNA"/>
</dbReference>
<accession>A0A6J7DBG4</accession>
<evidence type="ECO:0000313" key="1">
    <source>
        <dbReference type="EMBL" id="CAB4865739.1"/>
    </source>
</evidence>
<gene>
    <name evidence="1" type="ORF">UFOPK3381_00510</name>
</gene>